<name>A0ABQ5NE86_9MICO</name>
<proteinExistence type="predicted"/>
<feature type="transmembrane region" description="Helical" evidence="1">
    <location>
        <begin position="16"/>
        <end position="35"/>
    </location>
</feature>
<keyword evidence="3" id="KW-1185">Reference proteome</keyword>
<dbReference type="EMBL" id="BRZC01000002">
    <property type="protein sequence ID" value="GLC83731.1"/>
    <property type="molecule type" value="Genomic_DNA"/>
</dbReference>
<evidence type="ECO:0000313" key="3">
    <source>
        <dbReference type="Proteomes" id="UP001165068"/>
    </source>
</evidence>
<keyword evidence="1" id="KW-0812">Transmembrane</keyword>
<dbReference type="Proteomes" id="UP001165068">
    <property type="component" value="Unassembled WGS sequence"/>
</dbReference>
<feature type="transmembrane region" description="Helical" evidence="1">
    <location>
        <begin position="72"/>
        <end position="95"/>
    </location>
</feature>
<sequence>MLDTIFWLLNFPASNGYAMVFIAAFGSTGLAMLAFGGARGGRSRLQALREQEGLATPTASAGPAVLARARQIVFRIVFAVVLGSGAVGLLALIGVPVTNAYIHANGIETTGTMDSGDWVTFTTEDGTEYTLANDFFTPSVYPDAHASVGWGDAPVTVRYLPGHPQAFVIDSTPASGD</sequence>
<evidence type="ECO:0008006" key="4">
    <source>
        <dbReference type="Google" id="ProtNLM"/>
    </source>
</evidence>
<organism evidence="2 3">
    <name type="scientific">Microbacterium arabinogalactanolyticum</name>
    <dbReference type="NCBI Taxonomy" id="69365"/>
    <lineage>
        <taxon>Bacteria</taxon>
        <taxon>Bacillati</taxon>
        <taxon>Actinomycetota</taxon>
        <taxon>Actinomycetes</taxon>
        <taxon>Micrococcales</taxon>
        <taxon>Microbacteriaceae</taxon>
        <taxon>Microbacterium</taxon>
    </lineage>
</organism>
<reference evidence="2" key="1">
    <citation type="submission" date="2022-08" db="EMBL/GenBank/DDBJ databases">
        <title>Draft genome sequence of Microbacterium arabinogalactanolyticum JCM 9171.</title>
        <authorList>
            <person name="Fujita K."/>
            <person name="Ishiwata A."/>
            <person name="Fushinobu S."/>
        </authorList>
    </citation>
    <scope>NUCLEOTIDE SEQUENCE</scope>
    <source>
        <strain evidence="2">JCM 9171</strain>
    </source>
</reference>
<keyword evidence="1" id="KW-1133">Transmembrane helix</keyword>
<comment type="caution">
    <text evidence="2">The sequence shown here is derived from an EMBL/GenBank/DDBJ whole genome shotgun (WGS) entry which is preliminary data.</text>
</comment>
<accession>A0ABQ5NE86</accession>
<gene>
    <name evidence="2" type="ORF">MIAR_03190</name>
</gene>
<dbReference type="RefSeq" id="WP_285630317.1">
    <property type="nucleotide sequence ID" value="NZ_BAAAUK010000001.1"/>
</dbReference>
<evidence type="ECO:0000256" key="1">
    <source>
        <dbReference type="SAM" id="Phobius"/>
    </source>
</evidence>
<protein>
    <recommendedName>
        <fullName evidence="4">DUF3592 domain-containing protein</fullName>
    </recommendedName>
</protein>
<evidence type="ECO:0000313" key="2">
    <source>
        <dbReference type="EMBL" id="GLC83731.1"/>
    </source>
</evidence>
<keyword evidence="1" id="KW-0472">Membrane</keyword>